<comment type="caution">
    <text evidence="1">The sequence shown here is derived from an EMBL/GenBank/DDBJ whole genome shotgun (WGS) entry which is preliminary data.</text>
</comment>
<dbReference type="EMBL" id="LJGV01000022">
    <property type="protein sequence ID" value="OEU99897.1"/>
    <property type="molecule type" value="Genomic_DNA"/>
</dbReference>
<name>A0A1E7K7I5_9ACTN</name>
<dbReference type="Proteomes" id="UP000175829">
    <property type="component" value="Unassembled WGS sequence"/>
</dbReference>
<dbReference type="Gene3D" id="3.30.200.20">
    <property type="entry name" value="Phosphorylase Kinase, domain 1"/>
    <property type="match status" value="1"/>
</dbReference>
<protein>
    <recommendedName>
        <fullName evidence="3">Phosphotransferase enzyme family protein</fullName>
    </recommendedName>
</protein>
<dbReference type="SUPFAM" id="SSF56112">
    <property type="entry name" value="Protein kinase-like (PK-like)"/>
    <property type="match status" value="1"/>
</dbReference>
<dbReference type="RefSeq" id="WP_069992592.1">
    <property type="nucleotide sequence ID" value="NZ_LJGV01000022.1"/>
</dbReference>
<evidence type="ECO:0000313" key="2">
    <source>
        <dbReference type="Proteomes" id="UP000175829"/>
    </source>
</evidence>
<accession>A0A1E7K7I5</accession>
<evidence type="ECO:0000313" key="1">
    <source>
        <dbReference type="EMBL" id="OEU99897.1"/>
    </source>
</evidence>
<proteinExistence type="predicted"/>
<evidence type="ECO:0008006" key="3">
    <source>
        <dbReference type="Google" id="ProtNLM"/>
    </source>
</evidence>
<gene>
    <name evidence="1" type="ORF">AN217_21190</name>
</gene>
<dbReference type="AlphaFoldDB" id="A0A1E7K7I5"/>
<dbReference type="InterPro" id="IPR011009">
    <property type="entry name" value="Kinase-like_dom_sf"/>
</dbReference>
<reference evidence="1 2" key="1">
    <citation type="journal article" date="2016" name="Front. Microbiol.">
        <title>Comparative Genomics Analysis of Streptomyces Species Reveals Their Adaptation to the Marine Environment and Their Diversity at the Genomic Level.</title>
        <authorList>
            <person name="Tian X."/>
            <person name="Zhang Z."/>
            <person name="Yang T."/>
            <person name="Chen M."/>
            <person name="Li J."/>
            <person name="Chen F."/>
            <person name="Yang J."/>
            <person name="Li W."/>
            <person name="Zhang B."/>
            <person name="Zhang Z."/>
            <person name="Wu J."/>
            <person name="Zhang C."/>
            <person name="Long L."/>
            <person name="Xiao J."/>
        </authorList>
    </citation>
    <scope>NUCLEOTIDE SEQUENCE [LARGE SCALE GENOMIC DNA]</scope>
    <source>
        <strain evidence="1 2">SCSIO M10379</strain>
    </source>
</reference>
<sequence>MAKYTTSDQLDVSALAQHYGLDQVRLTPLAGGAANSSFRLSSASGQFVLTILDNHDWPSAQRLAAHTQAVFRLGVPTTEVAPSVEGALITPMGDRPAILKKWISGEVQEPLPASLLPDAGDCCTYR</sequence>
<organism evidence="1 2">
    <name type="scientific">Streptomyces qinglanensis</name>
    <dbReference type="NCBI Taxonomy" id="943816"/>
    <lineage>
        <taxon>Bacteria</taxon>
        <taxon>Bacillati</taxon>
        <taxon>Actinomycetota</taxon>
        <taxon>Actinomycetes</taxon>
        <taxon>Kitasatosporales</taxon>
        <taxon>Streptomycetaceae</taxon>
        <taxon>Streptomyces</taxon>
    </lineage>
</organism>